<keyword evidence="2" id="KW-0217">Developmental protein</keyword>
<dbReference type="Pfam" id="PF00014">
    <property type="entry name" value="Kunitz_BPTI"/>
    <property type="match status" value="10"/>
</dbReference>
<evidence type="ECO:0000256" key="5">
    <source>
        <dbReference type="ARBA" id="ARBA00022729"/>
    </source>
</evidence>
<keyword evidence="15" id="KW-1185">Reference proteome</keyword>
<feature type="domain" description="BPTI/Kunitz inhibitor" evidence="12">
    <location>
        <begin position="1348"/>
        <end position="1398"/>
    </location>
</feature>
<dbReference type="InterPro" id="IPR010909">
    <property type="entry name" value="PLAC"/>
</dbReference>
<comment type="subcellular location">
    <subcellularLocation>
        <location evidence="1">Secreted</location>
        <location evidence="1">Extracellular space</location>
        <location evidence="1">Extracellular matrix</location>
        <location evidence="1">Basement membrane</location>
    </subcellularLocation>
</comment>
<dbReference type="CDD" id="cd22635">
    <property type="entry name" value="Kunitz_papilin"/>
    <property type="match status" value="1"/>
</dbReference>
<dbReference type="Gene3D" id="4.10.410.10">
    <property type="entry name" value="Pancreatic trypsin inhibitor Kunitz domain"/>
    <property type="match status" value="10"/>
</dbReference>
<dbReference type="PRINTS" id="PR00759">
    <property type="entry name" value="BASICPTASE"/>
</dbReference>
<dbReference type="SMART" id="SM00409">
    <property type="entry name" value="IG"/>
    <property type="match status" value="1"/>
</dbReference>
<evidence type="ECO:0000259" key="13">
    <source>
        <dbReference type="PROSITE" id="PS50835"/>
    </source>
</evidence>
<feature type="domain" description="BPTI/Kunitz inhibitor" evidence="12">
    <location>
        <begin position="855"/>
        <end position="907"/>
    </location>
</feature>
<proteinExistence type="predicted"/>
<evidence type="ECO:0000256" key="7">
    <source>
        <dbReference type="ARBA" id="ARBA00022869"/>
    </source>
</evidence>
<dbReference type="SMART" id="SM00209">
    <property type="entry name" value="TSP1"/>
    <property type="match status" value="4"/>
</dbReference>
<dbReference type="Gene3D" id="2.60.40.10">
    <property type="entry name" value="Immunoglobulins"/>
    <property type="match status" value="1"/>
</dbReference>
<dbReference type="CDD" id="cd22637">
    <property type="entry name" value="Kunitz_papilin_mig6-like"/>
    <property type="match status" value="1"/>
</dbReference>
<name>A0A1I7XIJ1_HETBA</name>
<dbReference type="PROSITE" id="PS00280">
    <property type="entry name" value="BPTI_KUNITZ_1"/>
    <property type="match status" value="7"/>
</dbReference>
<feature type="domain" description="BPTI/Kunitz inhibitor" evidence="12">
    <location>
        <begin position="1632"/>
        <end position="1682"/>
    </location>
</feature>
<evidence type="ECO:0000313" key="15">
    <source>
        <dbReference type="Proteomes" id="UP000095283"/>
    </source>
</evidence>
<feature type="domain" description="BPTI/Kunitz inhibitor" evidence="12">
    <location>
        <begin position="1048"/>
        <end position="1098"/>
    </location>
</feature>
<dbReference type="Gene3D" id="2.20.100.10">
    <property type="entry name" value="Thrombospondin type-1 (TSP1) repeat"/>
    <property type="match status" value="2"/>
</dbReference>
<dbReference type="GO" id="GO:0005615">
    <property type="term" value="C:extracellular space"/>
    <property type="evidence" value="ECO:0007669"/>
    <property type="project" value="TreeGrafter"/>
</dbReference>
<accession>A0A1I7XIJ1</accession>
<feature type="domain" description="BPTI/Kunitz inhibitor" evidence="12">
    <location>
        <begin position="1267"/>
        <end position="1317"/>
    </location>
</feature>
<dbReference type="GO" id="GO:0005604">
    <property type="term" value="C:basement membrane"/>
    <property type="evidence" value="ECO:0007669"/>
    <property type="project" value="UniProtKB-SubCell"/>
</dbReference>
<dbReference type="InterPro" id="IPR000884">
    <property type="entry name" value="TSP1_rpt"/>
</dbReference>
<dbReference type="Proteomes" id="UP000095283">
    <property type="component" value="Unplaced"/>
</dbReference>
<dbReference type="PROSITE" id="PS50835">
    <property type="entry name" value="IG_LIKE"/>
    <property type="match status" value="1"/>
</dbReference>
<dbReference type="WBParaSite" id="Hba_17312">
    <property type="protein sequence ID" value="Hba_17312"/>
    <property type="gene ID" value="Hba_17312"/>
</dbReference>
<feature type="domain" description="Ig-like" evidence="13">
    <location>
        <begin position="1733"/>
        <end position="1800"/>
    </location>
</feature>
<dbReference type="Pfam" id="PF08686">
    <property type="entry name" value="PLAC"/>
    <property type="match status" value="1"/>
</dbReference>
<protein>
    <submittedName>
        <fullName evidence="16">ADAM_spacer1 domain-containing protein</fullName>
    </submittedName>
</protein>
<dbReference type="InterPro" id="IPR003599">
    <property type="entry name" value="Ig_sub"/>
</dbReference>
<dbReference type="InterPro" id="IPR050098">
    <property type="entry name" value="TFPI/VKTCI-like"/>
</dbReference>
<evidence type="ECO:0000256" key="11">
    <source>
        <dbReference type="SAM" id="SignalP"/>
    </source>
</evidence>
<evidence type="ECO:0000313" key="16">
    <source>
        <dbReference type="WBParaSite" id="Hba_17312"/>
    </source>
</evidence>
<dbReference type="GO" id="GO:0016477">
    <property type="term" value="P:cell migration"/>
    <property type="evidence" value="ECO:0007669"/>
    <property type="project" value="UniProtKB-ARBA"/>
</dbReference>
<feature type="domain" description="BPTI/Kunitz inhibitor" evidence="12">
    <location>
        <begin position="1210"/>
        <end position="1260"/>
    </location>
</feature>
<dbReference type="InterPro" id="IPR002223">
    <property type="entry name" value="Kunitz_BPTI"/>
</dbReference>
<dbReference type="InterPro" id="IPR020901">
    <property type="entry name" value="Prtase_inh_Kunz-CS"/>
</dbReference>
<dbReference type="InterPro" id="IPR013783">
    <property type="entry name" value="Ig-like_fold"/>
</dbReference>
<dbReference type="InterPro" id="IPR007110">
    <property type="entry name" value="Ig-like_dom"/>
</dbReference>
<feature type="chain" id="PRO_5009311217" evidence="11">
    <location>
        <begin position="19"/>
        <end position="1851"/>
    </location>
</feature>
<dbReference type="FunFam" id="2.60.120.830:FF:000001">
    <property type="entry name" value="A disintegrin and metalloproteinase with thrombospondin motifs 1"/>
    <property type="match status" value="1"/>
</dbReference>
<keyword evidence="8" id="KW-0722">Serine protease inhibitor</keyword>
<evidence type="ECO:0000256" key="6">
    <source>
        <dbReference type="ARBA" id="ARBA00022737"/>
    </source>
</evidence>
<dbReference type="FunFam" id="4.10.410.10:FF:000020">
    <property type="entry name" value="Collagen, type VI, alpha 3"/>
    <property type="match status" value="6"/>
</dbReference>
<dbReference type="SMART" id="SM00131">
    <property type="entry name" value="KU"/>
    <property type="match status" value="10"/>
</dbReference>
<feature type="domain" description="BPTI/Kunitz inhibitor" evidence="12">
    <location>
        <begin position="1569"/>
        <end position="1619"/>
    </location>
</feature>
<dbReference type="InterPro" id="IPR036383">
    <property type="entry name" value="TSP1_rpt_sf"/>
</dbReference>
<dbReference type="SUPFAM" id="SSF82895">
    <property type="entry name" value="TSP-1 type 1 repeat"/>
    <property type="match status" value="2"/>
</dbReference>
<dbReference type="CDD" id="cd00096">
    <property type="entry name" value="Ig"/>
    <property type="match status" value="1"/>
</dbReference>
<dbReference type="PROSITE" id="PS50900">
    <property type="entry name" value="PLAC"/>
    <property type="match status" value="1"/>
</dbReference>
<reference evidence="16" key="1">
    <citation type="submission" date="2016-11" db="UniProtKB">
        <authorList>
            <consortium name="WormBaseParasite"/>
        </authorList>
    </citation>
    <scope>IDENTIFICATION</scope>
</reference>
<evidence type="ECO:0000256" key="4">
    <source>
        <dbReference type="ARBA" id="ARBA00022690"/>
    </source>
</evidence>
<dbReference type="PANTHER" id="PTHR10083:SF374">
    <property type="entry name" value="BPTI_KUNITZ INHIBITOR DOMAIN-CONTAINING PROTEIN"/>
    <property type="match status" value="1"/>
</dbReference>
<keyword evidence="7" id="KW-0084">Basement membrane</keyword>
<dbReference type="CDD" id="cd00109">
    <property type="entry name" value="Kunitz-type"/>
    <property type="match status" value="8"/>
</dbReference>
<feature type="domain" description="PLAC" evidence="14">
    <location>
        <begin position="1809"/>
        <end position="1848"/>
    </location>
</feature>
<evidence type="ECO:0000259" key="12">
    <source>
        <dbReference type="PROSITE" id="PS50279"/>
    </source>
</evidence>
<evidence type="ECO:0000259" key="14">
    <source>
        <dbReference type="PROSITE" id="PS50900"/>
    </source>
</evidence>
<keyword evidence="4" id="KW-0646">Protease inhibitor</keyword>
<feature type="domain" description="BPTI/Kunitz inhibitor" evidence="12">
    <location>
        <begin position="934"/>
        <end position="986"/>
    </location>
</feature>
<dbReference type="Pfam" id="PF07679">
    <property type="entry name" value="I-set"/>
    <property type="match status" value="1"/>
</dbReference>
<dbReference type="GO" id="GO:0009653">
    <property type="term" value="P:anatomical structure morphogenesis"/>
    <property type="evidence" value="ECO:0007669"/>
    <property type="project" value="UniProtKB-ARBA"/>
</dbReference>
<dbReference type="InterPro" id="IPR010294">
    <property type="entry name" value="ADAMTS_spacer1"/>
</dbReference>
<dbReference type="PROSITE" id="PS50279">
    <property type="entry name" value="BPTI_KUNITZ_2"/>
    <property type="match status" value="10"/>
</dbReference>
<dbReference type="InterPro" id="IPR013098">
    <property type="entry name" value="Ig_I-set"/>
</dbReference>
<dbReference type="GO" id="GO:0004867">
    <property type="term" value="F:serine-type endopeptidase inhibitor activity"/>
    <property type="evidence" value="ECO:0007669"/>
    <property type="project" value="UniProtKB-KW"/>
</dbReference>
<organism evidence="15 16">
    <name type="scientific">Heterorhabditis bacteriophora</name>
    <name type="common">Entomopathogenic nematode worm</name>
    <dbReference type="NCBI Taxonomy" id="37862"/>
    <lineage>
        <taxon>Eukaryota</taxon>
        <taxon>Metazoa</taxon>
        <taxon>Ecdysozoa</taxon>
        <taxon>Nematoda</taxon>
        <taxon>Chromadorea</taxon>
        <taxon>Rhabditida</taxon>
        <taxon>Rhabditina</taxon>
        <taxon>Rhabditomorpha</taxon>
        <taxon>Strongyloidea</taxon>
        <taxon>Heterorhabditidae</taxon>
        <taxon>Heterorhabditis</taxon>
    </lineage>
</organism>
<sequence>MKVLLLSAALVAAGGAYSLNIFSSTSDKLYLHPLSPAETDPHGARIKRQAYQKLLNIELNCLNLVTFTIQEFFLAMKLDKCGICDGDGSKCKTIEGHFDERNLSPGYHDIIKLPIGATAIKIEEARPSSNNLALKNSSDYFYLNGNSMIQVEKDVDAAGTIFEYDDAKPEKLIAKGPLKEELTVSLLFRKGNKDTAIRYEFSIPLDENVDYMYKPGEWSSCSVTCGKGMIIQMEINILNILLNSSTIDLGWLSGVYERFHAMLSSFYFKIFQDCDSTLSLESERTCNLGPCEGLKFFTGEWQLCAKCNDTEETREVTCKDNMGRAYPLEKCLTDNSTEIPIDSRSCATQQPCVYEWTVSQWTKCSTECGHGHKTRKVVCAIHQLGDLEVTSVVDESHCQLEKPEEKSNCTNEEKCTGTWYSGPWSECTEKCGGGKQERMTVCLNYDKIPVPEWCDEAEKPSESQECNIEECPTCFDSEFGCCPDNSTFATGEFNQGCSNCSVSEFGCCADNYTTAIGPNSKGCEEYVEVPLNLEEVPAETEGSGEGVTEKAIECQVTNENGDVATVECAAANITSDGTDLFGNETDTNKTIHCSKSEFGCCPDWFTAAEGKNNEGCAEFILVKKITSFCTLPGACNDTKFGCCHDDVTLARGPNLEGCGEPTCAASLYGCCKDRKTIAFGPHYSGCESQLKCYPFNEYFNTLCMAAVLMGKRLLKGIIMKVVVVCMLNMVAVQTVKHRQKAQDFMDVQRAVPKVNLVAALMGKLLLVEHTKRVVPVNILDMDVVQMEKPLLSDPKTTVVTTSPQEFSSYTLCNRHGCCPDGETKALGPAYAGCPSTTLAPFLLGGTVAPSKISACSLPQDQGTVCAPGYKLVWYYDTAEGRCSQFWYGSCDGNDNRFATKEQCETICVEPPSIGRVSILTIRLHSALRYCLGRCYLPKIEGPLRCDQPQARYWYDHNTKQCAAFWWRGCLGNANNFNSWEECSTFCKDVGPIEATTTHAPLPHVQPYKQLEESTETPHQVLTHHIPDYVGPVVDENIRPPMPSIEEVCRSTQDSGPCQEYSDQYYYDAYKGKCQTFIYGGCGGNLNRFRTIEECDKRCGFLRSNISPALPQHGQQIPTGPQTQPVQTPLISSKSREACHLNVAVGKCKGAFDSWYYEVATGSCVAFKYSGCSGNANRFATKEDCEDLCVRRSDFQAITGSDGPPGANTICDEAKDTGPCTNFVTKWYYNKADGTCNRFHYGGCEGTGNKFDNEQGCKAACSNHQDACTLPKVQGPCSGKHTYYFFNAASQECETFVYGGCLGNTNRFSTIEECQARCTRPTPPYQLAESPINVPLNSLEISAPDGDVCSLPKDVGLCKASISMYYFDSSNRACLEFFYGGCGGNGNRFYNYEDCFVTCGQKHKRICSRNKVKTISNCILISLITQAHKLNLSRDIAADEPRKKQGDVTGYISTENVEQDRNRVHVEMEDIASQSEEENDSNLQRIDMEEKQSSRITSTRHHSHSPLPELCSLPAERGPCFDNILKWRFDSEIGACKSFQYGGCNHNANYFTSEEDCERGCGTWRNTKICSLTPDTGNCDLSISKWYFDANEGVCKIMYWSGCGGNGNRFSSKSDCMSLCREESSWENEVDICTLPRSSGPCQDAISMWFFDVEMGECRQFTYSGCRGNGNRFTSKTDCESSCSEKMQRLIHIDSPRSFDSHADCMIGCARSGDRTVNARAQLLTHADGPYQAGSQITLTCDSDGVIPIIWFKDGNLLIFSHRVQEMDEFSKLVITDSVPSDSGNYTCAVGPDAILSDVVSIKINDLKTIDYSCMDTGSEGTCALIVKTGLCAKKRYGSFCCKTCFGKGYQF</sequence>
<evidence type="ECO:0000256" key="3">
    <source>
        <dbReference type="ARBA" id="ARBA00022525"/>
    </source>
</evidence>
<dbReference type="SUPFAM" id="SSF57362">
    <property type="entry name" value="BPTI-like"/>
    <property type="match status" value="10"/>
</dbReference>
<keyword evidence="9" id="KW-1015">Disulfide bond</keyword>
<keyword evidence="5 11" id="KW-0732">Signal</keyword>
<feature type="domain" description="BPTI/Kunitz inhibitor" evidence="12">
    <location>
        <begin position="1138"/>
        <end position="1188"/>
    </location>
</feature>
<keyword evidence="3" id="KW-0964">Secreted</keyword>
<evidence type="ECO:0000256" key="1">
    <source>
        <dbReference type="ARBA" id="ARBA00004302"/>
    </source>
</evidence>
<dbReference type="PANTHER" id="PTHR10083">
    <property type="entry name" value="KUNITZ-TYPE PROTEASE INHIBITOR-RELATED"/>
    <property type="match status" value="1"/>
</dbReference>
<dbReference type="FunFam" id="2.20.100.10:FF:000005">
    <property type="entry name" value="ADAM metallopeptidase with thrombospondin type 1 motif 9"/>
    <property type="match status" value="1"/>
</dbReference>
<dbReference type="Pfam" id="PF00090">
    <property type="entry name" value="TSP_1"/>
    <property type="match status" value="1"/>
</dbReference>
<dbReference type="Pfam" id="PF05986">
    <property type="entry name" value="ADAMTS_spacer1"/>
    <property type="match status" value="1"/>
</dbReference>
<dbReference type="SUPFAM" id="SSF48726">
    <property type="entry name" value="Immunoglobulin"/>
    <property type="match status" value="1"/>
</dbReference>
<evidence type="ECO:0000256" key="2">
    <source>
        <dbReference type="ARBA" id="ARBA00022473"/>
    </source>
</evidence>
<feature type="domain" description="BPTI/Kunitz inhibitor" evidence="12">
    <location>
        <begin position="1510"/>
        <end position="1560"/>
    </location>
</feature>
<evidence type="ECO:0000256" key="10">
    <source>
        <dbReference type="SAM" id="MobiDB-lite"/>
    </source>
</evidence>
<dbReference type="InterPro" id="IPR036179">
    <property type="entry name" value="Ig-like_dom_sf"/>
</dbReference>
<dbReference type="Gene3D" id="2.60.120.830">
    <property type="match status" value="1"/>
</dbReference>
<dbReference type="InterPro" id="IPR036880">
    <property type="entry name" value="Kunitz_BPTI_sf"/>
</dbReference>
<feature type="signal peptide" evidence="11">
    <location>
        <begin position="1"/>
        <end position="18"/>
    </location>
</feature>
<evidence type="ECO:0000256" key="8">
    <source>
        <dbReference type="ARBA" id="ARBA00022900"/>
    </source>
</evidence>
<dbReference type="PROSITE" id="PS50092">
    <property type="entry name" value="TSP1"/>
    <property type="match status" value="2"/>
</dbReference>
<dbReference type="Pfam" id="PF19030">
    <property type="entry name" value="TSP1_ADAMTS"/>
    <property type="match status" value="2"/>
</dbReference>
<keyword evidence="6" id="KW-0677">Repeat</keyword>
<feature type="region of interest" description="Disordered" evidence="10">
    <location>
        <begin position="1468"/>
        <end position="1509"/>
    </location>
</feature>
<keyword evidence="7" id="KW-0272">Extracellular matrix</keyword>
<evidence type="ECO:0000256" key="9">
    <source>
        <dbReference type="ARBA" id="ARBA00023157"/>
    </source>
</evidence>